<dbReference type="InterPro" id="IPR028082">
    <property type="entry name" value="Peripla_BP_I"/>
</dbReference>
<dbReference type="InterPro" id="IPR000843">
    <property type="entry name" value="HTH_LacI"/>
</dbReference>
<evidence type="ECO:0000313" key="6">
    <source>
        <dbReference type="EMBL" id="TCL58801.1"/>
    </source>
</evidence>
<comment type="caution">
    <text evidence="6">The sequence shown here is derived from an EMBL/GenBank/DDBJ whole genome shotgun (WGS) entry which is preliminary data.</text>
</comment>
<dbReference type="Pfam" id="PF13377">
    <property type="entry name" value="Peripla_BP_3"/>
    <property type="match status" value="1"/>
</dbReference>
<keyword evidence="7" id="KW-1185">Reference proteome</keyword>
<evidence type="ECO:0000256" key="2">
    <source>
        <dbReference type="ARBA" id="ARBA00023125"/>
    </source>
</evidence>
<evidence type="ECO:0000313" key="7">
    <source>
        <dbReference type="Proteomes" id="UP000295008"/>
    </source>
</evidence>
<feature type="domain" description="HTH lacI-type" evidence="4">
    <location>
        <begin position="2"/>
        <end position="56"/>
    </location>
</feature>
<keyword evidence="2" id="KW-0238">DNA-binding</keyword>
<gene>
    <name evidence="6" type="ORF">EDC14_104015</name>
</gene>
<keyword evidence="3" id="KW-0804">Transcription</keyword>
<dbReference type="SUPFAM" id="SSF53822">
    <property type="entry name" value="Periplasmic binding protein-like I"/>
    <property type="match status" value="1"/>
</dbReference>
<dbReference type="PRINTS" id="PR00036">
    <property type="entry name" value="HTHLACI"/>
</dbReference>
<name>A0A4R1R0J3_HYDET</name>
<dbReference type="GO" id="GO:0000976">
    <property type="term" value="F:transcription cis-regulatory region binding"/>
    <property type="evidence" value="ECO:0007669"/>
    <property type="project" value="TreeGrafter"/>
</dbReference>
<dbReference type="PANTHER" id="PTHR30146:SF109">
    <property type="entry name" value="HTH-TYPE TRANSCRIPTIONAL REGULATOR GALS"/>
    <property type="match status" value="1"/>
</dbReference>
<dbReference type="Pfam" id="PF00356">
    <property type="entry name" value="LacI"/>
    <property type="match status" value="1"/>
</dbReference>
<evidence type="ECO:0000259" key="4">
    <source>
        <dbReference type="PROSITE" id="PS50932"/>
    </source>
</evidence>
<dbReference type="RefSeq" id="WP_132016664.1">
    <property type="nucleotide sequence ID" value="NZ_SLUN01000040.1"/>
</dbReference>
<dbReference type="InterPro" id="IPR046335">
    <property type="entry name" value="LacI/GalR-like_sensor"/>
</dbReference>
<accession>A0A4R1R0J3</accession>
<dbReference type="InterPro" id="IPR010982">
    <property type="entry name" value="Lambda_DNA-bd_dom_sf"/>
</dbReference>
<dbReference type="Gene3D" id="3.40.50.2300">
    <property type="match status" value="2"/>
</dbReference>
<organism evidence="6 7">
    <name type="scientific">Hydrogenispora ethanolica</name>
    <dbReference type="NCBI Taxonomy" id="1082276"/>
    <lineage>
        <taxon>Bacteria</taxon>
        <taxon>Bacillati</taxon>
        <taxon>Bacillota</taxon>
        <taxon>Hydrogenispora</taxon>
    </lineage>
</organism>
<dbReference type="InterPro" id="IPR001387">
    <property type="entry name" value="Cro/C1-type_HTH"/>
</dbReference>
<dbReference type="PANTHER" id="PTHR30146">
    <property type="entry name" value="LACI-RELATED TRANSCRIPTIONAL REPRESSOR"/>
    <property type="match status" value="1"/>
</dbReference>
<dbReference type="OrthoDB" id="569491at2"/>
<dbReference type="Gene3D" id="1.10.260.40">
    <property type="entry name" value="lambda repressor-like DNA-binding domains"/>
    <property type="match status" value="1"/>
</dbReference>
<dbReference type="EMBL" id="SLUN01000040">
    <property type="protein sequence ID" value="TCL58801.1"/>
    <property type="molecule type" value="Genomic_DNA"/>
</dbReference>
<sequence>MSTIKEIAKLAGVGVGTVSRVLNGGQNVSQETLEKVLEISRKLNYKPNKTARSLVKGHYSQPTIGVVFTVAIHPFFQEILKGIYHGLKPSHYNLLIFNTGGDRSDVFNRIPYENLAGVLIVSTKMTPEEKRQLKMNGVPFLYLDYFEQGENSIYLDNFRGGGLAAEYLLSQQAAKIAFVGENTRNQQFEERYAGFLGKLEENGLGIVCRKLIDIKVDMPFDVYEQESYLLTKELLQEKEIDGIFYYCDEFAYGGLTALRELGRQLPIIGYDDILPSKYLELTTVRQPAYQLGLAGAETIMELAADQSGEVLNQCIRPELMIRST</sequence>
<dbReference type="SUPFAM" id="SSF47413">
    <property type="entry name" value="lambda repressor-like DNA-binding domains"/>
    <property type="match status" value="1"/>
</dbReference>
<evidence type="ECO:0000259" key="5">
    <source>
        <dbReference type="PROSITE" id="PS50943"/>
    </source>
</evidence>
<protein>
    <submittedName>
        <fullName evidence="6">LacI family transcriptional regulator</fullName>
    </submittedName>
</protein>
<dbReference type="PROSITE" id="PS50943">
    <property type="entry name" value="HTH_CROC1"/>
    <property type="match status" value="1"/>
</dbReference>
<dbReference type="PROSITE" id="PS50932">
    <property type="entry name" value="HTH_LACI_2"/>
    <property type="match status" value="1"/>
</dbReference>
<dbReference type="Proteomes" id="UP000295008">
    <property type="component" value="Unassembled WGS sequence"/>
</dbReference>
<evidence type="ECO:0000256" key="3">
    <source>
        <dbReference type="ARBA" id="ARBA00023163"/>
    </source>
</evidence>
<proteinExistence type="predicted"/>
<dbReference type="CDD" id="cd01392">
    <property type="entry name" value="HTH_LacI"/>
    <property type="match status" value="1"/>
</dbReference>
<dbReference type="GO" id="GO:0003700">
    <property type="term" value="F:DNA-binding transcription factor activity"/>
    <property type="evidence" value="ECO:0007669"/>
    <property type="project" value="TreeGrafter"/>
</dbReference>
<dbReference type="SMART" id="SM00354">
    <property type="entry name" value="HTH_LACI"/>
    <property type="match status" value="1"/>
</dbReference>
<reference evidence="6 7" key="1">
    <citation type="submission" date="2019-03" db="EMBL/GenBank/DDBJ databases">
        <title>Genomic Encyclopedia of Type Strains, Phase IV (KMG-IV): sequencing the most valuable type-strain genomes for metagenomic binning, comparative biology and taxonomic classification.</title>
        <authorList>
            <person name="Goeker M."/>
        </authorList>
    </citation>
    <scope>NUCLEOTIDE SEQUENCE [LARGE SCALE GENOMIC DNA]</scope>
    <source>
        <strain evidence="6 7">LX-B</strain>
    </source>
</reference>
<dbReference type="PROSITE" id="PS00356">
    <property type="entry name" value="HTH_LACI_1"/>
    <property type="match status" value="1"/>
</dbReference>
<dbReference type="CDD" id="cd06267">
    <property type="entry name" value="PBP1_LacI_sugar_binding-like"/>
    <property type="match status" value="1"/>
</dbReference>
<evidence type="ECO:0000256" key="1">
    <source>
        <dbReference type="ARBA" id="ARBA00023015"/>
    </source>
</evidence>
<feature type="domain" description="HTH cro/C1-type" evidence="5">
    <location>
        <begin position="3"/>
        <end position="39"/>
    </location>
</feature>
<keyword evidence="1" id="KW-0805">Transcription regulation</keyword>
<dbReference type="AlphaFoldDB" id="A0A4R1R0J3"/>